<dbReference type="AlphaFoldDB" id="A0A0S3PRR9"/>
<evidence type="ECO:0000256" key="1">
    <source>
        <dbReference type="SAM" id="MobiDB-lite"/>
    </source>
</evidence>
<dbReference type="EMBL" id="AP014946">
    <property type="protein sequence ID" value="BAT58589.1"/>
    <property type="molecule type" value="Genomic_DNA"/>
</dbReference>
<dbReference type="InterPro" id="IPR021322">
    <property type="entry name" value="DUF2924"/>
</dbReference>
<reference evidence="2 3" key="1">
    <citation type="submission" date="2015-08" db="EMBL/GenBank/DDBJ databases">
        <title>Investigation of the bacterial diversity of lava forest soil.</title>
        <authorList>
            <person name="Lee J.S."/>
        </authorList>
    </citation>
    <scope>NUCLEOTIDE SEQUENCE [LARGE SCALE GENOMIC DNA]</scope>
    <source>
        <strain evidence="2 3">GJW-30</strain>
    </source>
</reference>
<dbReference type="KEGG" id="vgo:GJW-30_1_01115"/>
<evidence type="ECO:0000313" key="2">
    <source>
        <dbReference type="EMBL" id="BAT58589.1"/>
    </source>
</evidence>
<evidence type="ECO:0000313" key="3">
    <source>
        <dbReference type="Proteomes" id="UP000236884"/>
    </source>
</evidence>
<accession>A0A0S3PRR9</accession>
<dbReference type="Proteomes" id="UP000236884">
    <property type="component" value="Chromosome"/>
</dbReference>
<evidence type="ECO:0008006" key="4">
    <source>
        <dbReference type="Google" id="ProtNLM"/>
    </source>
</evidence>
<feature type="compositionally biased region" description="Basic residues" evidence="1">
    <location>
        <begin position="94"/>
        <end position="103"/>
    </location>
</feature>
<keyword evidence="3" id="KW-1185">Reference proteome</keyword>
<gene>
    <name evidence="2" type="ORF">GJW-30_1_01115</name>
</gene>
<name>A0A0S3PRR9_9BRAD</name>
<feature type="region of interest" description="Disordered" evidence="1">
    <location>
        <begin position="94"/>
        <end position="115"/>
    </location>
</feature>
<organism evidence="2 3">
    <name type="scientific">Variibacter gotjawalensis</name>
    <dbReference type="NCBI Taxonomy" id="1333996"/>
    <lineage>
        <taxon>Bacteria</taxon>
        <taxon>Pseudomonadati</taxon>
        <taxon>Pseudomonadota</taxon>
        <taxon>Alphaproteobacteria</taxon>
        <taxon>Hyphomicrobiales</taxon>
        <taxon>Nitrobacteraceae</taxon>
        <taxon>Variibacter</taxon>
    </lineage>
</organism>
<dbReference type="RefSeq" id="WP_096352747.1">
    <property type="nucleotide sequence ID" value="NZ_AP014946.1"/>
</dbReference>
<dbReference type="OrthoDB" id="284135at2"/>
<sequence>MTTEGVKARMARAKSARSVSEEGMGAAIAALMNEDRALLLERWRKILRGDPPAHLPTWLFRRVLAYRMQAAVLGDLDRSAVRLLDQIAADHAGRRATGKKLGKKPPPVPSVPRARMNPGTILIREHDRQMHHVTVTTSGFRWNDNEYRSLTEVAFAITGTRWNGPRFFGLRSKSSTSEVER</sequence>
<protein>
    <recommendedName>
        <fullName evidence="4">DUF2924 domain-containing protein</fullName>
    </recommendedName>
</protein>
<dbReference type="Pfam" id="PF11149">
    <property type="entry name" value="DUF2924"/>
    <property type="match status" value="1"/>
</dbReference>
<proteinExistence type="predicted"/>